<accession>A0A6J4N2M0</accession>
<reference evidence="3" key="1">
    <citation type="submission" date="2020-02" db="EMBL/GenBank/DDBJ databases">
        <authorList>
            <person name="Meier V. D."/>
        </authorList>
    </citation>
    <scope>NUCLEOTIDE SEQUENCE</scope>
    <source>
        <strain evidence="3">AVDCRST_MAG93</strain>
    </source>
</reference>
<dbReference type="AlphaFoldDB" id="A0A6J4N2M0"/>
<feature type="compositionally biased region" description="Low complexity" evidence="1">
    <location>
        <begin position="253"/>
        <end position="265"/>
    </location>
</feature>
<evidence type="ECO:0000313" key="3">
    <source>
        <dbReference type="EMBL" id="CAA9373208.1"/>
    </source>
</evidence>
<evidence type="ECO:0000259" key="2">
    <source>
        <dbReference type="Pfam" id="PF11181"/>
    </source>
</evidence>
<dbReference type="Pfam" id="PF11181">
    <property type="entry name" value="YflT"/>
    <property type="match status" value="1"/>
</dbReference>
<feature type="region of interest" description="Disordered" evidence="1">
    <location>
        <begin position="253"/>
        <end position="275"/>
    </location>
</feature>
<feature type="region of interest" description="Disordered" evidence="1">
    <location>
        <begin position="176"/>
        <end position="211"/>
    </location>
</feature>
<organism evidence="3">
    <name type="scientific">uncultured Chloroflexia bacterium</name>
    <dbReference type="NCBI Taxonomy" id="1672391"/>
    <lineage>
        <taxon>Bacteria</taxon>
        <taxon>Bacillati</taxon>
        <taxon>Chloroflexota</taxon>
        <taxon>Chloroflexia</taxon>
        <taxon>environmental samples</taxon>
    </lineage>
</organism>
<sequence length="275" mass="26040">MAKQVVGLFDNTSDAHQAVQELNNAGFTADDISIVASNASGEYDTTSGSEAAEGAGAGATGGAVAGGLVGLFVGLGALAIPGIGPVVAAGTLATALGTTALGAGIGAAAGGLVGGLVGAGIPEDDANIYAEGVRRGGALVTVQAADDATADRAADILDRYNVVDIDERGTSYRDSGWTGFDENAGPYNSSASGEYRGSDAPQSEWAESSKVGTAGGGLAGAATGAAIGSVGGPVGTVIGGIAGAVTGAGVGAAGDAAGEAAQDATTGEDDYGRSR</sequence>
<name>A0A6J4N2M0_9CHLR</name>
<dbReference type="PANTHER" id="PTHR36109:SF2">
    <property type="entry name" value="MEMBRANE PROTEIN"/>
    <property type="match status" value="1"/>
</dbReference>
<dbReference type="InterPro" id="IPR025889">
    <property type="entry name" value="GSP17M-like_dom"/>
</dbReference>
<gene>
    <name evidence="3" type="ORF">AVDCRST_MAG93-8584</name>
</gene>
<dbReference type="PANTHER" id="PTHR36109">
    <property type="entry name" value="MEMBRANE PROTEIN-RELATED"/>
    <property type="match status" value="1"/>
</dbReference>
<evidence type="ECO:0000256" key="1">
    <source>
        <dbReference type="SAM" id="MobiDB-lite"/>
    </source>
</evidence>
<feature type="domain" description="General stress protein 17M-like" evidence="2">
    <location>
        <begin position="4"/>
        <end position="72"/>
    </location>
</feature>
<protein>
    <recommendedName>
        <fullName evidence="2">General stress protein 17M-like domain-containing protein</fullName>
    </recommendedName>
</protein>
<dbReference type="EMBL" id="CADCTR010002892">
    <property type="protein sequence ID" value="CAA9373208.1"/>
    <property type="molecule type" value="Genomic_DNA"/>
</dbReference>
<proteinExistence type="predicted"/>
<dbReference type="InterPro" id="IPR052948">
    <property type="entry name" value="Low_temp-induced_all0457"/>
</dbReference>
<feature type="non-terminal residue" evidence="3">
    <location>
        <position position="275"/>
    </location>
</feature>